<reference evidence="1" key="3">
    <citation type="submission" date="2025-09" db="UniProtKB">
        <authorList>
            <consortium name="Ensembl"/>
        </authorList>
    </citation>
    <scope>IDENTIFICATION</scope>
</reference>
<accession>A0AC11EIX5</accession>
<dbReference type="Ensembl" id="ENSOART00020066995.1">
    <property type="protein sequence ID" value="ENSOARP00020059055.1"/>
    <property type="gene ID" value="ENSOARG00020011203.2"/>
</dbReference>
<sequence length="539" mass="60163">MSSKKGALRAAPGKSFPRAKPRAPAGKPGESRQPQRETGPQATGRVTPERPEAPAGPTAEDRAATVIQCAFRKLLARKELARRQQELQDYQELMEKLQREAFVAQVRREQEAARRRQEEAAAAERRRQEERLRGARLLEAAFDGNLGEIQAVLREVDELLTREGMGCDAAGMVRRLQRRLALVDFEDSGGNTLLSEAAAGGQSLAIQLLAEQGASPNSKGAFGRTPLYRAAFGGHLEAVEVLLKLGADPRVYADDGSTPEQVASLDTVVSVLQSWDLSLTDAMLQNMEAERERRAQEAARHQEAEAKRMNLKVQQLAKDQQQCHQQAIKDAEEQVDRLQQEAQKAEEVLALARLELREQTQEAEEEVPGLKCQVSELHDVLMKDVGDRIRADGRWPLVIDPSGQAATFLRYQDTNYVDAVNPDHLRPERIRLALLGALRFGKPLVFDLREVDLFPAVQQQLEAVQPGLAQELLGRGLLEQERYLSLLRPSDGPEYSPNQFQEARLQHFRLFFVTKVRWPPAEQLQVLLPVRVQLPGGGL</sequence>
<evidence type="ECO:0000313" key="1">
    <source>
        <dbReference type="Ensembl" id="ENSOARP00020059055.1"/>
    </source>
</evidence>
<name>A0AC11EIX5_SHEEP</name>
<gene>
    <name evidence="1" type="primary">IQANK1</name>
</gene>
<organism evidence="1">
    <name type="scientific">Ovis aries</name>
    <name type="common">Sheep</name>
    <dbReference type="NCBI Taxonomy" id="9940"/>
    <lineage>
        <taxon>Eukaryota</taxon>
        <taxon>Metazoa</taxon>
        <taxon>Chordata</taxon>
        <taxon>Craniata</taxon>
        <taxon>Vertebrata</taxon>
        <taxon>Euteleostomi</taxon>
        <taxon>Mammalia</taxon>
        <taxon>Eutheria</taxon>
        <taxon>Laurasiatheria</taxon>
        <taxon>Artiodactyla</taxon>
        <taxon>Ruminantia</taxon>
        <taxon>Pecora</taxon>
        <taxon>Bovidae</taxon>
        <taxon>Caprinae</taxon>
        <taxon>Ovis</taxon>
    </lineage>
</organism>
<protein>
    <submittedName>
        <fullName evidence="1">IQ motif and ankyrin repeat containing 1</fullName>
    </submittedName>
</protein>
<reference evidence="1" key="2">
    <citation type="submission" date="2025-08" db="UniProtKB">
        <authorList>
            <consortium name="Ensembl"/>
        </authorList>
    </citation>
    <scope>IDENTIFICATION</scope>
</reference>
<proteinExistence type="predicted"/>
<reference evidence="1" key="1">
    <citation type="submission" date="2020-11" db="EMBL/GenBank/DDBJ databases">
        <authorList>
            <person name="Davenport K.M."/>
            <person name="Bickhart D.M."/>
            <person name="Smith T.P.L."/>
            <person name="Murdoch B.M."/>
            <person name="Rosen B.D."/>
        </authorList>
    </citation>
    <scope>NUCLEOTIDE SEQUENCE [LARGE SCALE GENOMIC DNA]</scope>
    <source>
        <strain evidence="1">OAR_USU_Benz2616</strain>
    </source>
</reference>